<organism evidence="2 3">
    <name type="scientific">Nocardia halotolerans</name>
    <dbReference type="NCBI Taxonomy" id="1755878"/>
    <lineage>
        <taxon>Bacteria</taxon>
        <taxon>Bacillati</taxon>
        <taxon>Actinomycetota</taxon>
        <taxon>Actinomycetes</taxon>
        <taxon>Mycobacteriales</taxon>
        <taxon>Nocardiaceae</taxon>
        <taxon>Nocardia</taxon>
    </lineage>
</organism>
<evidence type="ECO:0000259" key="1">
    <source>
        <dbReference type="Pfam" id="PF13452"/>
    </source>
</evidence>
<keyword evidence="3" id="KW-1185">Reference proteome</keyword>
<dbReference type="PANTHER" id="PTHR28152:SF1">
    <property type="entry name" value="HYDROXYACYL-THIOESTER DEHYDRATASE TYPE 2, MITOCHONDRIAL"/>
    <property type="match status" value="1"/>
</dbReference>
<dbReference type="Proteomes" id="UP001595844">
    <property type="component" value="Unassembled WGS sequence"/>
</dbReference>
<dbReference type="InterPro" id="IPR052741">
    <property type="entry name" value="Mitochondrial_HTD2"/>
</dbReference>
<comment type="caution">
    <text evidence="2">The sequence shown here is derived from an EMBL/GenBank/DDBJ whole genome shotgun (WGS) entry which is preliminary data.</text>
</comment>
<dbReference type="EMBL" id="JBHSDL010000025">
    <property type="protein sequence ID" value="MFC4376252.1"/>
    <property type="molecule type" value="Genomic_DNA"/>
</dbReference>
<evidence type="ECO:0000313" key="3">
    <source>
        <dbReference type="Proteomes" id="UP001595844"/>
    </source>
</evidence>
<dbReference type="RefSeq" id="WP_378564653.1">
    <property type="nucleotide sequence ID" value="NZ_JBHSDL010000025.1"/>
</dbReference>
<dbReference type="SUPFAM" id="SSF54637">
    <property type="entry name" value="Thioesterase/thiol ester dehydrase-isomerase"/>
    <property type="match status" value="1"/>
</dbReference>
<accession>A0ABV8VKU2</accession>
<proteinExistence type="predicted"/>
<dbReference type="InterPro" id="IPR029069">
    <property type="entry name" value="HotDog_dom_sf"/>
</dbReference>
<name>A0ABV8VKU2_9NOCA</name>
<evidence type="ECO:0000313" key="2">
    <source>
        <dbReference type="EMBL" id="MFC4376252.1"/>
    </source>
</evidence>
<sequence length="279" mass="30743">MTTIVERSERLVAGPAEALAGLLGVPMPDLDRGLPMLWHWVYLLDRPAQADLGPDGHPIRNAVPEPPEPGLRRMWAGGQVRVRGVLRCGERVTRQTRVLGTQRKTGRTGPLTFVTVGHRILQRDRILVEERQDLVYRAASAADARAHAQPEPLVVAPRPEEWSIDTSAALLFRFSALTYNAHRIHYDRDYARAVEGYPGLLVHGPLQALAMAEAVRARGCTGAQVFDYRLLSPLFDHQGLVVSAAADAGALTTVARDRYGRRTATGSMRPVDDTLAARW</sequence>
<protein>
    <submittedName>
        <fullName evidence="2">MaoC family dehydratase N-terminal domain-containing protein</fullName>
    </submittedName>
</protein>
<dbReference type="InterPro" id="IPR039569">
    <property type="entry name" value="FAS1-like_DH_region"/>
</dbReference>
<reference evidence="3" key="1">
    <citation type="journal article" date="2019" name="Int. J. Syst. Evol. Microbiol.">
        <title>The Global Catalogue of Microorganisms (GCM) 10K type strain sequencing project: providing services to taxonomists for standard genome sequencing and annotation.</title>
        <authorList>
            <consortium name="The Broad Institute Genomics Platform"/>
            <consortium name="The Broad Institute Genome Sequencing Center for Infectious Disease"/>
            <person name="Wu L."/>
            <person name="Ma J."/>
        </authorList>
    </citation>
    <scope>NUCLEOTIDE SEQUENCE [LARGE SCALE GENOMIC DNA]</scope>
    <source>
        <strain evidence="3">IBRC-M 10490</strain>
    </source>
</reference>
<feature type="domain" description="FAS1-like dehydratase" evidence="1">
    <location>
        <begin position="64"/>
        <end position="128"/>
    </location>
</feature>
<dbReference type="PANTHER" id="PTHR28152">
    <property type="entry name" value="HYDROXYACYL-THIOESTER DEHYDRATASE TYPE 2, MITOCHONDRIAL"/>
    <property type="match status" value="1"/>
</dbReference>
<dbReference type="Pfam" id="PF13452">
    <property type="entry name" value="FAS1_DH_region"/>
    <property type="match status" value="1"/>
</dbReference>
<gene>
    <name evidence="2" type="ORF">ACFO5K_19320</name>
</gene>
<dbReference type="Gene3D" id="3.10.129.10">
    <property type="entry name" value="Hotdog Thioesterase"/>
    <property type="match status" value="2"/>
</dbReference>